<sequence>MPIDEIAAFKEWKQDKGNITLQEAVDSFEDGQTVDAYTAAAVLVLTQLIGQLPPDTQLREITV</sequence>
<organism evidence="1">
    <name type="scientific">marine sediment metagenome</name>
    <dbReference type="NCBI Taxonomy" id="412755"/>
    <lineage>
        <taxon>unclassified sequences</taxon>
        <taxon>metagenomes</taxon>
        <taxon>ecological metagenomes</taxon>
    </lineage>
</organism>
<reference evidence="1" key="1">
    <citation type="journal article" date="2015" name="Nature">
        <title>Complex archaea that bridge the gap between prokaryotes and eukaryotes.</title>
        <authorList>
            <person name="Spang A."/>
            <person name="Saw J.H."/>
            <person name="Jorgensen S.L."/>
            <person name="Zaremba-Niedzwiedzka K."/>
            <person name="Martijn J."/>
            <person name="Lind A.E."/>
            <person name="van Eijk R."/>
            <person name="Schleper C."/>
            <person name="Guy L."/>
            <person name="Ettema T.J."/>
        </authorList>
    </citation>
    <scope>NUCLEOTIDE SEQUENCE</scope>
</reference>
<accession>A0A0F9V579</accession>
<name>A0A0F9V579_9ZZZZ</name>
<dbReference type="AlphaFoldDB" id="A0A0F9V579"/>
<evidence type="ECO:0000313" key="1">
    <source>
        <dbReference type="EMBL" id="KKN68696.1"/>
    </source>
</evidence>
<gene>
    <name evidence="1" type="ORF">LCGC14_0448870</name>
</gene>
<proteinExistence type="predicted"/>
<comment type="caution">
    <text evidence="1">The sequence shown here is derived from an EMBL/GenBank/DDBJ whole genome shotgun (WGS) entry which is preliminary data.</text>
</comment>
<protein>
    <submittedName>
        <fullName evidence="1">Uncharacterized protein</fullName>
    </submittedName>
</protein>
<dbReference type="EMBL" id="LAZR01000442">
    <property type="protein sequence ID" value="KKN68696.1"/>
    <property type="molecule type" value="Genomic_DNA"/>
</dbReference>